<sequence>MTKRIVITPKASLDIDGYFAYIAQENRDTALLFFDSVRKTFAQLARMSGMGSRYPVDNPRLQGLRKWAVKGFKRYLIFYFERDESIEIVRLLYAGQDIENILEQE</sequence>
<dbReference type="Proteomes" id="UP000218785">
    <property type="component" value="Chromosome"/>
</dbReference>
<dbReference type="Pfam" id="PF05016">
    <property type="entry name" value="ParE_toxin"/>
    <property type="match status" value="1"/>
</dbReference>
<dbReference type="PANTHER" id="PTHR33755">
    <property type="entry name" value="TOXIN PARE1-RELATED"/>
    <property type="match status" value="1"/>
</dbReference>
<evidence type="ECO:0000313" key="4">
    <source>
        <dbReference type="Proteomes" id="UP000218785"/>
    </source>
</evidence>
<keyword evidence="2" id="KW-1277">Toxin-antitoxin system</keyword>
<comment type="similarity">
    <text evidence="1">Belongs to the RelE toxin family.</text>
</comment>
<dbReference type="KEGG" id="ttq:NIES37_12380"/>
<reference evidence="3 4" key="1">
    <citation type="submission" date="2017-06" db="EMBL/GenBank/DDBJ databases">
        <title>Genome sequencing of cyanobaciteial culture collection at National Institute for Environmental Studies (NIES).</title>
        <authorList>
            <person name="Hirose Y."/>
            <person name="Shimura Y."/>
            <person name="Fujisawa T."/>
            <person name="Nakamura Y."/>
            <person name="Kawachi M."/>
        </authorList>
    </citation>
    <scope>NUCLEOTIDE SEQUENCE [LARGE SCALE GENOMIC DNA]</scope>
    <source>
        <strain evidence="3 4">NIES-37</strain>
    </source>
</reference>
<dbReference type="InterPro" id="IPR007712">
    <property type="entry name" value="RelE/ParE_toxin"/>
</dbReference>
<keyword evidence="4" id="KW-1185">Reference proteome</keyword>
<proteinExistence type="inferred from homology"/>
<dbReference type="InterPro" id="IPR051803">
    <property type="entry name" value="TA_system_RelE-like_toxin"/>
</dbReference>
<dbReference type="RefSeq" id="WP_096574377.1">
    <property type="nucleotide sequence ID" value="NZ_CAWNJS010000001.1"/>
</dbReference>
<dbReference type="AlphaFoldDB" id="A0A1Z4MV08"/>
<organism evidence="3 4">
    <name type="scientific">Tolypothrix tenuis PCC 7101</name>
    <dbReference type="NCBI Taxonomy" id="231146"/>
    <lineage>
        <taxon>Bacteria</taxon>
        <taxon>Bacillati</taxon>
        <taxon>Cyanobacteriota</taxon>
        <taxon>Cyanophyceae</taxon>
        <taxon>Nostocales</taxon>
        <taxon>Tolypothrichaceae</taxon>
        <taxon>Tolypothrix</taxon>
    </lineage>
</organism>
<name>A0A1Z4MV08_9CYAN</name>
<evidence type="ECO:0000256" key="2">
    <source>
        <dbReference type="ARBA" id="ARBA00022649"/>
    </source>
</evidence>
<evidence type="ECO:0000256" key="1">
    <source>
        <dbReference type="ARBA" id="ARBA00006226"/>
    </source>
</evidence>
<protein>
    <submittedName>
        <fullName evidence="3">Plasmid stabilization system</fullName>
    </submittedName>
</protein>
<accession>A0A1Z4MV08</accession>
<evidence type="ECO:0000313" key="3">
    <source>
        <dbReference type="EMBL" id="BAY97300.1"/>
    </source>
</evidence>
<gene>
    <name evidence="3" type="ORF">NIES37_12380</name>
</gene>
<dbReference type="InterPro" id="IPR035093">
    <property type="entry name" value="RelE/ParE_toxin_dom_sf"/>
</dbReference>
<dbReference type="EMBL" id="AP018248">
    <property type="protein sequence ID" value="BAY97300.1"/>
    <property type="molecule type" value="Genomic_DNA"/>
</dbReference>
<dbReference type="Gene3D" id="3.30.2310.20">
    <property type="entry name" value="RelE-like"/>
    <property type="match status" value="1"/>
</dbReference>